<keyword evidence="3" id="KW-1185">Reference proteome</keyword>
<reference evidence="2" key="1">
    <citation type="submission" date="2022-07" db="EMBL/GenBank/DDBJ databases">
        <authorList>
            <person name="Macas J."/>
            <person name="Novak P."/>
            <person name="Neumann P."/>
        </authorList>
    </citation>
    <scope>NUCLEOTIDE SEQUENCE</scope>
</reference>
<evidence type="ECO:0000256" key="1">
    <source>
        <dbReference type="SAM" id="MobiDB-lite"/>
    </source>
</evidence>
<feature type="region of interest" description="Disordered" evidence="1">
    <location>
        <begin position="16"/>
        <end position="119"/>
    </location>
</feature>
<comment type="caution">
    <text evidence="2">The sequence shown here is derived from an EMBL/GenBank/DDBJ whole genome shotgun (WGS) entry which is preliminary data.</text>
</comment>
<feature type="compositionally biased region" description="Pro residues" evidence="1">
    <location>
        <begin position="76"/>
        <end position="86"/>
    </location>
</feature>
<dbReference type="EMBL" id="CAMAPE010000010">
    <property type="protein sequence ID" value="CAH9078650.1"/>
    <property type="molecule type" value="Genomic_DNA"/>
</dbReference>
<proteinExistence type="predicted"/>
<gene>
    <name evidence="2" type="ORF">CEURO_LOCUS6873</name>
</gene>
<sequence length="119" mass="12647">MLYCLFFIVGHGILRKARKPPSSPPRLLRSAIKMTDLAPVTLRTGDPAPAASKTGDPAPAAPRTVDPTPAAQKMPDPAPQPPPAPTTLPQLFHNRIAPHPAPSRRIVAQHHSHATTSPS</sequence>
<evidence type="ECO:0000313" key="3">
    <source>
        <dbReference type="Proteomes" id="UP001152484"/>
    </source>
</evidence>
<organism evidence="2 3">
    <name type="scientific">Cuscuta europaea</name>
    <name type="common">European dodder</name>
    <dbReference type="NCBI Taxonomy" id="41803"/>
    <lineage>
        <taxon>Eukaryota</taxon>
        <taxon>Viridiplantae</taxon>
        <taxon>Streptophyta</taxon>
        <taxon>Embryophyta</taxon>
        <taxon>Tracheophyta</taxon>
        <taxon>Spermatophyta</taxon>
        <taxon>Magnoliopsida</taxon>
        <taxon>eudicotyledons</taxon>
        <taxon>Gunneridae</taxon>
        <taxon>Pentapetalae</taxon>
        <taxon>asterids</taxon>
        <taxon>lamiids</taxon>
        <taxon>Solanales</taxon>
        <taxon>Convolvulaceae</taxon>
        <taxon>Cuscuteae</taxon>
        <taxon>Cuscuta</taxon>
        <taxon>Cuscuta subgen. Cuscuta</taxon>
    </lineage>
</organism>
<dbReference type="AlphaFoldDB" id="A0A9P0YXC2"/>
<evidence type="ECO:0000313" key="2">
    <source>
        <dbReference type="EMBL" id="CAH9078650.1"/>
    </source>
</evidence>
<dbReference type="Proteomes" id="UP001152484">
    <property type="component" value="Unassembled WGS sequence"/>
</dbReference>
<protein>
    <submittedName>
        <fullName evidence="2">Uncharacterized protein</fullName>
    </submittedName>
</protein>
<name>A0A9P0YXC2_CUSEU</name>
<accession>A0A9P0YXC2</accession>